<evidence type="ECO:0000313" key="2">
    <source>
        <dbReference type="Proteomes" id="UP000052976"/>
    </source>
</evidence>
<dbReference type="Proteomes" id="UP000052976">
    <property type="component" value="Unassembled WGS sequence"/>
</dbReference>
<organism evidence="1 2">
    <name type="scientific">Corvus brachyrhynchos</name>
    <name type="common">American crow</name>
    <dbReference type="NCBI Taxonomy" id="85066"/>
    <lineage>
        <taxon>Eukaryota</taxon>
        <taxon>Metazoa</taxon>
        <taxon>Chordata</taxon>
        <taxon>Craniata</taxon>
        <taxon>Vertebrata</taxon>
        <taxon>Euteleostomi</taxon>
        <taxon>Archelosauria</taxon>
        <taxon>Archosauria</taxon>
        <taxon>Dinosauria</taxon>
        <taxon>Saurischia</taxon>
        <taxon>Theropoda</taxon>
        <taxon>Coelurosauria</taxon>
        <taxon>Aves</taxon>
        <taxon>Neognathae</taxon>
        <taxon>Neoaves</taxon>
        <taxon>Telluraves</taxon>
        <taxon>Australaves</taxon>
        <taxon>Passeriformes</taxon>
        <taxon>Corvoidea</taxon>
        <taxon>Corvidae</taxon>
        <taxon>Corvus</taxon>
    </lineage>
</organism>
<feature type="non-terminal residue" evidence="1">
    <location>
        <position position="1"/>
    </location>
</feature>
<gene>
    <name evidence="1" type="ORF">N302_04921</name>
</gene>
<sequence length="62" mass="6617">PLPLPCPSSQLPEHNKQVLQDATGKPLGTEICQAGMWWSCLVGAQVPLLRTSPVCSGGEMEE</sequence>
<keyword evidence="2" id="KW-1185">Reference proteome</keyword>
<protein>
    <submittedName>
        <fullName evidence="1">Uncharacterized protein</fullName>
    </submittedName>
</protein>
<accession>A0A091EAA9</accession>
<feature type="non-terminal residue" evidence="1">
    <location>
        <position position="62"/>
    </location>
</feature>
<reference evidence="1 2" key="1">
    <citation type="submission" date="2014-04" db="EMBL/GenBank/DDBJ databases">
        <title>Genome evolution of avian class.</title>
        <authorList>
            <person name="Zhang G."/>
            <person name="Li C."/>
        </authorList>
    </citation>
    <scope>NUCLEOTIDE SEQUENCE [LARGE SCALE GENOMIC DNA]</scope>
    <source>
        <strain evidence="1">BGI_N302</strain>
    </source>
</reference>
<dbReference type="AlphaFoldDB" id="A0A091EAA9"/>
<dbReference type="EMBL" id="KK717966">
    <property type="protein sequence ID" value="KFO53419.1"/>
    <property type="molecule type" value="Genomic_DNA"/>
</dbReference>
<proteinExistence type="predicted"/>
<name>A0A091EAA9_CORBR</name>
<evidence type="ECO:0000313" key="1">
    <source>
        <dbReference type="EMBL" id="KFO53419.1"/>
    </source>
</evidence>